<evidence type="ECO:0000313" key="2">
    <source>
        <dbReference type="Proteomes" id="UP000886595"/>
    </source>
</evidence>
<dbReference type="Proteomes" id="UP000886595">
    <property type="component" value="Unassembled WGS sequence"/>
</dbReference>
<protein>
    <submittedName>
        <fullName evidence="1">Uncharacterized protein</fullName>
    </submittedName>
</protein>
<evidence type="ECO:0000313" key="1">
    <source>
        <dbReference type="EMBL" id="KAG2329285.1"/>
    </source>
</evidence>
<name>A0A8X7WHG2_BRACI</name>
<gene>
    <name evidence="1" type="ORF">Bca52824_000465</name>
</gene>
<comment type="caution">
    <text evidence="1">The sequence shown here is derived from an EMBL/GenBank/DDBJ whole genome shotgun (WGS) entry which is preliminary data.</text>
</comment>
<organism evidence="1 2">
    <name type="scientific">Brassica carinata</name>
    <name type="common">Ethiopian mustard</name>
    <name type="synonym">Abyssinian cabbage</name>
    <dbReference type="NCBI Taxonomy" id="52824"/>
    <lineage>
        <taxon>Eukaryota</taxon>
        <taxon>Viridiplantae</taxon>
        <taxon>Streptophyta</taxon>
        <taxon>Embryophyta</taxon>
        <taxon>Tracheophyta</taxon>
        <taxon>Spermatophyta</taxon>
        <taxon>Magnoliopsida</taxon>
        <taxon>eudicotyledons</taxon>
        <taxon>Gunneridae</taxon>
        <taxon>Pentapetalae</taxon>
        <taxon>rosids</taxon>
        <taxon>malvids</taxon>
        <taxon>Brassicales</taxon>
        <taxon>Brassicaceae</taxon>
        <taxon>Brassiceae</taxon>
        <taxon>Brassica</taxon>
    </lineage>
</organism>
<keyword evidence="2" id="KW-1185">Reference proteome</keyword>
<proteinExistence type="predicted"/>
<sequence>MFDLIFISLKRRRFLGSEPIISSVIIFTSPVSVILGESASSSLPSPSSVAAASRIGVDHFFRHHLHFSSVGVVHPRRVGVIISAVTQIRCCGNQRNPPSNRKGIKGNAAKIHFGCKGIRLFRLSKQLELEISLTLAAKESFQSLVNADSASCNNQASDTFALPVSTVQREIQNVQDRLPNQVLILPEHLDFAASSL</sequence>
<accession>A0A8X7WHG2</accession>
<reference evidence="1 2" key="1">
    <citation type="submission" date="2020-02" db="EMBL/GenBank/DDBJ databases">
        <authorList>
            <person name="Ma Q."/>
            <person name="Huang Y."/>
            <person name="Song X."/>
            <person name="Pei D."/>
        </authorList>
    </citation>
    <scope>NUCLEOTIDE SEQUENCE [LARGE SCALE GENOMIC DNA]</scope>
    <source>
        <strain evidence="1">Sxm20200214</strain>
        <tissue evidence="1">Leaf</tissue>
    </source>
</reference>
<dbReference type="AlphaFoldDB" id="A0A8X7WHG2"/>
<dbReference type="EMBL" id="JAAMPC010000001">
    <property type="protein sequence ID" value="KAG2329285.1"/>
    <property type="molecule type" value="Genomic_DNA"/>
</dbReference>